<feature type="binding site" evidence="9">
    <location>
        <position position="226"/>
    </location>
    <ligand>
        <name>Mg(2+)</name>
        <dbReference type="ChEBI" id="CHEBI:18420"/>
        <label>2</label>
    </ligand>
</feature>
<keyword evidence="9" id="KW-0479">Metal-binding</keyword>
<comment type="similarity">
    <text evidence="8">In the C-terminal section; belongs to the anthranilate phosphoribosyltransferase family.</text>
</comment>
<feature type="binding site" evidence="9">
    <location>
        <position position="121"/>
    </location>
    <ligand>
        <name>5-phospho-alpha-D-ribose 1-diphosphate</name>
        <dbReference type="ChEBI" id="CHEBI:58017"/>
    </ligand>
</feature>
<feature type="binding site" evidence="9">
    <location>
        <position position="93"/>
    </location>
    <ligand>
        <name>Mg(2+)</name>
        <dbReference type="ChEBI" id="CHEBI:18420"/>
        <label>1</label>
    </ligand>
</feature>
<dbReference type="InterPro" id="IPR005940">
    <property type="entry name" value="Anthranilate_Pribosyl_Tfrase"/>
</dbReference>
<dbReference type="EMBL" id="OBEL01000001">
    <property type="protein sequence ID" value="SNZ07815.1"/>
    <property type="molecule type" value="Genomic_DNA"/>
</dbReference>
<accession>A0A285NEE1</accession>
<keyword evidence="2 9" id="KW-0028">Amino-acid biosynthesis</keyword>
<comment type="caution">
    <text evidence="9">Lacks conserved residue(s) required for the propagation of feature annotation.</text>
</comment>
<dbReference type="UniPathway" id="UPA00035">
    <property type="reaction ID" value="UER00041"/>
</dbReference>
<feature type="binding site" evidence="9">
    <location>
        <position position="227"/>
    </location>
    <ligand>
        <name>Mg(2+)</name>
        <dbReference type="ChEBI" id="CHEBI:18420"/>
        <label>2</label>
    </ligand>
</feature>
<dbReference type="Pfam" id="PF02885">
    <property type="entry name" value="Glycos_trans_3N"/>
    <property type="match status" value="1"/>
</dbReference>
<dbReference type="OrthoDB" id="9806430at2"/>
<evidence type="ECO:0000256" key="2">
    <source>
        <dbReference type="ARBA" id="ARBA00022605"/>
    </source>
</evidence>
<comment type="catalytic activity">
    <reaction evidence="7 9">
        <text>N-(5-phospho-beta-D-ribosyl)anthranilate + diphosphate = 5-phospho-alpha-D-ribose 1-diphosphate + anthranilate</text>
        <dbReference type="Rhea" id="RHEA:11768"/>
        <dbReference type="ChEBI" id="CHEBI:16567"/>
        <dbReference type="ChEBI" id="CHEBI:18277"/>
        <dbReference type="ChEBI" id="CHEBI:33019"/>
        <dbReference type="ChEBI" id="CHEBI:58017"/>
        <dbReference type="EC" id="2.4.2.18"/>
    </reaction>
</comment>
<dbReference type="NCBIfam" id="TIGR01245">
    <property type="entry name" value="trpD"/>
    <property type="match status" value="1"/>
</dbReference>
<dbReference type="PANTHER" id="PTHR43285">
    <property type="entry name" value="ANTHRANILATE PHOSPHORIBOSYLTRANSFERASE"/>
    <property type="match status" value="1"/>
</dbReference>
<dbReference type="GO" id="GO:0000162">
    <property type="term" value="P:L-tryptophan biosynthetic process"/>
    <property type="evidence" value="ECO:0007669"/>
    <property type="project" value="UniProtKB-UniRule"/>
</dbReference>
<evidence type="ECO:0000256" key="6">
    <source>
        <dbReference type="ARBA" id="ARBA00023141"/>
    </source>
</evidence>
<comment type="similarity">
    <text evidence="9">Belongs to the anthranilate phosphoribosyltransferase family.</text>
</comment>
<dbReference type="InterPro" id="IPR000312">
    <property type="entry name" value="Glycosyl_Trfase_fam3"/>
</dbReference>
<dbReference type="SUPFAM" id="SSF47648">
    <property type="entry name" value="Nucleoside phosphorylase/phosphoribosyltransferase N-terminal domain"/>
    <property type="match status" value="1"/>
</dbReference>
<dbReference type="Gene3D" id="3.40.1030.10">
    <property type="entry name" value="Nucleoside phosphorylase/phosphoribosyltransferase catalytic domain"/>
    <property type="match status" value="1"/>
</dbReference>
<reference evidence="12 13" key="1">
    <citation type="submission" date="2017-09" db="EMBL/GenBank/DDBJ databases">
        <authorList>
            <person name="Ehlers B."/>
            <person name="Leendertz F.H."/>
        </authorList>
    </citation>
    <scope>NUCLEOTIDE SEQUENCE [LARGE SCALE GENOMIC DNA]</scope>
    <source>
        <strain evidence="12 13">DSM 18289</strain>
    </source>
</reference>
<protein>
    <recommendedName>
        <fullName evidence="9">Anthranilate phosphoribosyltransferase</fullName>
        <ecNumber evidence="9">2.4.2.18</ecNumber>
    </recommendedName>
</protein>
<comment type="subunit">
    <text evidence="9">Homodimer.</text>
</comment>
<dbReference type="RefSeq" id="WP_097152488.1">
    <property type="nucleotide sequence ID" value="NZ_OBEL01000001.1"/>
</dbReference>
<name>A0A285NEE1_9HYPH</name>
<evidence type="ECO:0000256" key="5">
    <source>
        <dbReference type="ARBA" id="ARBA00022822"/>
    </source>
</evidence>
<evidence type="ECO:0000256" key="8">
    <source>
        <dbReference type="ARBA" id="ARBA00061188"/>
    </source>
</evidence>
<evidence type="ECO:0000256" key="7">
    <source>
        <dbReference type="ARBA" id="ARBA00052328"/>
    </source>
</evidence>
<evidence type="ECO:0000259" key="10">
    <source>
        <dbReference type="Pfam" id="PF00591"/>
    </source>
</evidence>
<keyword evidence="5 9" id="KW-0822">Tryptophan biosynthesis</keyword>
<evidence type="ECO:0000256" key="1">
    <source>
        <dbReference type="ARBA" id="ARBA00004907"/>
    </source>
</evidence>
<dbReference type="AlphaFoldDB" id="A0A285NEE1"/>
<comment type="pathway">
    <text evidence="1 9">Amino-acid biosynthesis; L-tryptophan biosynthesis; L-tryptophan from chorismate: step 2/5.</text>
</comment>
<feature type="binding site" evidence="9">
    <location>
        <position position="112"/>
    </location>
    <ligand>
        <name>anthranilate</name>
        <dbReference type="ChEBI" id="CHEBI:16567"/>
        <label>1</label>
    </ligand>
</feature>
<feature type="binding site" evidence="9">
    <location>
        <begin position="91"/>
        <end position="94"/>
    </location>
    <ligand>
        <name>5-phospho-alpha-D-ribose 1-diphosphate</name>
        <dbReference type="ChEBI" id="CHEBI:58017"/>
    </ligand>
</feature>
<keyword evidence="4 9" id="KW-0808">Transferase</keyword>
<evidence type="ECO:0000256" key="4">
    <source>
        <dbReference type="ARBA" id="ARBA00022679"/>
    </source>
</evidence>
<dbReference type="PANTHER" id="PTHR43285:SF2">
    <property type="entry name" value="ANTHRANILATE PHOSPHORIBOSYLTRANSFERASE"/>
    <property type="match status" value="1"/>
</dbReference>
<evidence type="ECO:0000259" key="11">
    <source>
        <dbReference type="Pfam" id="PF02885"/>
    </source>
</evidence>
<evidence type="ECO:0000313" key="13">
    <source>
        <dbReference type="Proteomes" id="UP000219439"/>
    </source>
</evidence>
<keyword evidence="3 9" id="KW-0328">Glycosyltransferase</keyword>
<keyword evidence="9" id="KW-0460">Magnesium</keyword>
<feature type="binding site" evidence="9">
    <location>
        <position position="81"/>
    </location>
    <ligand>
        <name>anthranilate</name>
        <dbReference type="ChEBI" id="CHEBI:16567"/>
        <label>1</label>
    </ligand>
</feature>
<keyword evidence="13" id="KW-1185">Reference proteome</keyword>
<dbReference type="GO" id="GO:0000287">
    <property type="term" value="F:magnesium ion binding"/>
    <property type="evidence" value="ECO:0007669"/>
    <property type="project" value="UniProtKB-UniRule"/>
</dbReference>
<dbReference type="FunFam" id="3.40.1030.10:FF:000002">
    <property type="entry name" value="Anthranilate phosphoribosyltransferase"/>
    <property type="match status" value="1"/>
</dbReference>
<gene>
    <name evidence="9" type="primary">trpD</name>
    <name evidence="12" type="ORF">SAMN06265368_1283</name>
</gene>
<comment type="function">
    <text evidence="9">Catalyzes the transfer of the phosphoribosyl group of 5-phosphorylribose-1-pyrophosphate (PRPP) to anthranilate to yield N-(5'-phosphoribosyl)-anthranilate (PRA).</text>
</comment>
<comment type="cofactor">
    <cofactor evidence="9">
        <name>Mg(2+)</name>
        <dbReference type="ChEBI" id="CHEBI:18420"/>
    </cofactor>
    <text evidence="9">Binds 2 magnesium ions per monomer.</text>
</comment>
<evidence type="ECO:0000256" key="3">
    <source>
        <dbReference type="ARBA" id="ARBA00022676"/>
    </source>
</evidence>
<feature type="binding site" evidence="9">
    <location>
        <position position="167"/>
    </location>
    <ligand>
        <name>anthranilate</name>
        <dbReference type="ChEBI" id="CHEBI:16567"/>
        <label>2</label>
    </ligand>
</feature>
<dbReference type="Pfam" id="PF00591">
    <property type="entry name" value="Glycos_transf_3"/>
    <property type="match status" value="1"/>
</dbReference>
<evidence type="ECO:0000313" key="12">
    <source>
        <dbReference type="EMBL" id="SNZ07815.1"/>
    </source>
</evidence>
<dbReference type="GO" id="GO:0005829">
    <property type="term" value="C:cytosol"/>
    <property type="evidence" value="ECO:0007669"/>
    <property type="project" value="TreeGrafter"/>
</dbReference>
<proteinExistence type="inferred from homology"/>
<keyword evidence="6 9" id="KW-0057">Aromatic amino acid biosynthesis</keyword>
<dbReference type="InterPro" id="IPR036320">
    <property type="entry name" value="Glycosyl_Trfase_fam3_N_dom_sf"/>
</dbReference>
<sequence length="338" mass="35699">MEEMKPFLAKVADGNALNQSEAWQAFDIIMSGKATPSQIGAFLMALRLRGETVDEITGAVSQMRAKMSTVDAPENAVDIVGTGGTGTKTYNISTCAAMIMAGGGISVAKHGNKALSSLSGSGDVLSSLGVNLEQDSQGVTRCIKEANIGFMFAPNHHSSMRFVGPSRVEMGIRTIFNLLGPLANPANVKHHLIGVFDPQWLEPFAQTLKNLESKMAWIIHGEGGLDEISTLGETQIVQLKDGEITRFTISPEDVGFPRAKMEDIRGGTGDANAVALRAILSGEKGPYRDIVVMNAAAGLLIGGKVDSYADGVELAQQIIDNGDALNALNKLVAVSNQS</sequence>
<dbReference type="GO" id="GO:0004048">
    <property type="term" value="F:anthranilate phosphoribosyltransferase activity"/>
    <property type="evidence" value="ECO:0007669"/>
    <property type="project" value="UniProtKB-UniRule"/>
</dbReference>
<feature type="domain" description="Glycosyl transferase family 3" evidence="10">
    <location>
        <begin position="75"/>
        <end position="325"/>
    </location>
</feature>
<feature type="binding site" evidence="9">
    <location>
        <begin position="109"/>
        <end position="117"/>
    </location>
    <ligand>
        <name>5-phospho-alpha-D-ribose 1-diphosphate</name>
        <dbReference type="ChEBI" id="CHEBI:58017"/>
    </ligand>
</feature>
<feature type="binding site" evidence="9">
    <location>
        <position position="227"/>
    </location>
    <ligand>
        <name>Mg(2+)</name>
        <dbReference type="ChEBI" id="CHEBI:18420"/>
        <label>1</label>
    </ligand>
</feature>
<organism evidence="12 13">
    <name type="scientific">Cohaesibacter gelatinilyticus</name>
    <dbReference type="NCBI Taxonomy" id="372072"/>
    <lineage>
        <taxon>Bacteria</taxon>
        <taxon>Pseudomonadati</taxon>
        <taxon>Pseudomonadota</taxon>
        <taxon>Alphaproteobacteria</taxon>
        <taxon>Hyphomicrobiales</taxon>
        <taxon>Cohaesibacteraceae</taxon>
    </lineage>
</organism>
<dbReference type="SUPFAM" id="SSF52418">
    <property type="entry name" value="Nucleoside phosphorylase/phosphoribosyltransferase catalytic domain"/>
    <property type="match status" value="1"/>
</dbReference>
<dbReference type="Gene3D" id="1.20.970.10">
    <property type="entry name" value="Transferase, Pyrimidine Nucleoside Phosphorylase, Chain C"/>
    <property type="match status" value="1"/>
</dbReference>
<feature type="binding site" evidence="9">
    <location>
        <position position="89"/>
    </location>
    <ligand>
        <name>5-phospho-alpha-D-ribose 1-diphosphate</name>
        <dbReference type="ChEBI" id="CHEBI:58017"/>
    </ligand>
</feature>
<dbReference type="EC" id="2.4.2.18" evidence="9"/>
<dbReference type="InterPro" id="IPR035902">
    <property type="entry name" value="Nuc_phospho_transferase"/>
</dbReference>
<evidence type="ECO:0000256" key="9">
    <source>
        <dbReference type="HAMAP-Rule" id="MF_00211"/>
    </source>
</evidence>
<feature type="binding site" evidence="9">
    <location>
        <position position="81"/>
    </location>
    <ligand>
        <name>5-phospho-alpha-D-ribose 1-diphosphate</name>
        <dbReference type="ChEBI" id="CHEBI:58017"/>
    </ligand>
</feature>
<dbReference type="Proteomes" id="UP000219439">
    <property type="component" value="Unassembled WGS sequence"/>
</dbReference>
<dbReference type="InterPro" id="IPR017459">
    <property type="entry name" value="Glycosyl_Trfase_fam3_N_dom"/>
</dbReference>
<dbReference type="HAMAP" id="MF_00211">
    <property type="entry name" value="TrpD"/>
    <property type="match status" value="1"/>
</dbReference>
<feature type="domain" description="Glycosyl transferase family 3 N-terminal" evidence="11">
    <location>
        <begin position="5"/>
        <end position="66"/>
    </location>
</feature>